<dbReference type="EMBL" id="JAWWNJ010000171">
    <property type="protein sequence ID" value="KAK6977252.1"/>
    <property type="molecule type" value="Genomic_DNA"/>
</dbReference>
<name>A0AAV9ZBN3_9AGAR</name>
<feature type="compositionally biased region" description="Basic residues" evidence="1">
    <location>
        <begin position="1"/>
        <end position="18"/>
    </location>
</feature>
<sequence length="208" mass="23225">MAHKQRPNKSTVKKRTQPARKVNQTQSQREGDEPLQSGSSPPHRQRNHPPDRVPSVVPPDQRRSQESSLSPIVSDGMVRSPPAVSGGSPARQSEQDSLTEAARAARRAEKSRRNRSDSIESAELKIAATKSLQDLKQPADNSDDGSEKNTWRDDKILKAAREALAREREAHESSIEYRRRHAASIRAEQAMRNVRVRGRRSSSSPKFG</sequence>
<accession>A0AAV9ZBN3</accession>
<dbReference type="AlphaFoldDB" id="A0AAV9ZBN3"/>
<evidence type="ECO:0000313" key="2">
    <source>
        <dbReference type="EMBL" id="KAK6977252.1"/>
    </source>
</evidence>
<dbReference type="Proteomes" id="UP001362999">
    <property type="component" value="Unassembled WGS sequence"/>
</dbReference>
<evidence type="ECO:0000256" key="1">
    <source>
        <dbReference type="SAM" id="MobiDB-lite"/>
    </source>
</evidence>
<feature type="region of interest" description="Disordered" evidence="1">
    <location>
        <begin position="1"/>
        <end position="154"/>
    </location>
</feature>
<comment type="caution">
    <text evidence="2">The sequence shown here is derived from an EMBL/GenBank/DDBJ whole genome shotgun (WGS) entry which is preliminary data.</text>
</comment>
<organism evidence="2 3">
    <name type="scientific">Favolaschia claudopus</name>
    <dbReference type="NCBI Taxonomy" id="2862362"/>
    <lineage>
        <taxon>Eukaryota</taxon>
        <taxon>Fungi</taxon>
        <taxon>Dikarya</taxon>
        <taxon>Basidiomycota</taxon>
        <taxon>Agaricomycotina</taxon>
        <taxon>Agaricomycetes</taxon>
        <taxon>Agaricomycetidae</taxon>
        <taxon>Agaricales</taxon>
        <taxon>Marasmiineae</taxon>
        <taxon>Mycenaceae</taxon>
        <taxon>Favolaschia</taxon>
    </lineage>
</organism>
<feature type="compositionally biased region" description="Basic and acidic residues" evidence="1">
    <location>
        <begin position="145"/>
        <end position="154"/>
    </location>
</feature>
<gene>
    <name evidence="2" type="ORF">R3P38DRAFT_2810646</name>
</gene>
<proteinExistence type="predicted"/>
<keyword evidence="3" id="KW-1185">Reference proteome</keyword>
<reference evidence="2 3" key="1">
    <citation type="journal article" date="2024" name="J Genomics">
        <title>Draft genome sequencing and assembly of Favolaschia claudopus CIRM-BRFM 2984 isolated from oak limbs.</title>
        <authorList>
            <person name="Navarro D."/>
            <person name="Drula E."/>
            <person name="Chaduli D."/>
            <person name="Cazenave R."/>
            <person name="Ahrendt S."/>
            <person name="Wang J."/>
            <person name="Lipzen A."/>
            <person name="Daum C."/>
            <person name="Barry K."/>
            <person name="Grigoriev I.V."/>
            <person name="Favel A."/>
            <person name="Rosso M.N."/>
            <person name="Martin F."/>
        </authorList>
    </citation>
    <scope>NUCLEOTIDE SEQUENCE [LARGE SCALE GENOMIC DNA]</scope>
    <source>
        <strain evidence="2 3">CIRM-BRFM 2984</strain>
    </source>
</reference>
<protein>
    <submittedName>
        <fullName evidence="2">Uncharacterized protein</fullName>
    </submittedName>
</protein>
<feature type="region of interest" description="Disordered" evidence="1">
    <location>
        <begin position="188"/>
        <end position="208"/>
    </location>
</feature>
<evidence type="ECO:0000313" key="3">
    <source>
        <dbReference type="Proteomes" id="UP001362999"/>
    </source>
</evidence>